<dbReference type="InterPro" id="IPR023753">
    <property type="entry name" value="FAD/NAD-binding_dom"/>
</dbReference>
<dbReference type="InterPro" id="IPR036188">
    <property type="entry name" value="FAD/NAD-bd_sf"/>
</dbReference>
<evidence type="ECO:0000256" key="4">
    <source>
        <dbReference type="ARBA" id="ARBA00022827"/>
    </source>
</evidence>
<dbReference type="PANTHER" id="PTHR42913">
    <property type="entry name" value="APOPTOSIS-INDUCING FACTOR 1"/>
    <property type="match status" value="1"/>
</dbReference>
<evidence type="ECO:0000256" key="3">
    <source>
        <dbReference type="ARBA" id="ARBA00022630"/>
    </source>
</evidence>
<keyword evidence="3" id="KW-0285">Flavoprotein</keyword>
<comment type="cofactor">
    <cofactor evidence="1">
        <name>FAD</name>
        <dbReference type="ChEBI" id="CHEBI:57692"/>
    </cofactor>
</comment>
<protein>
    <submittedName>
        <fullName evidence="7">FAD-dependent oxidoreductase</fullName>
    </submittedName>
</protein>
<evidence type="ECO:0000313" key="8">
    <source>
        <dbReference type="Proteomes" id="UP001299970"/>
    </source>
</evidence>
<name>A0ABS9TR06_9PSEU</name>
<feature type="domain" description="FAD/NAD(P)-binding" evidence="6">
    <location>
        <begin position="3"/>
        <end position="314"/>
    </location>
</feature>
<evidence type="ECO:0000259" key="6">
    <source>
        <dbReference type="Pfam" id="PF07992"/>
    </source>
</evidence>
<dbReference type="SUPFAM" id="SSF51905">
    <property type="entry name" value="FAD/NAD(P)-binding domain"/>
    <property type="match status" value="1"/>
</dbReference>
<proteinExistence type="inferred from homology"/>
<comment type="caution">
    <text evidence="7">The sequence shown here is derived from an EMBL/GenBank/DDBJ whole genome shotgun (WGS) entry which is preliminary data.</text>
</comment>
<dbReference type="PANTHER" id="PTHR42913:SF3">
    <property type="entry name" value="64 KDA MITOCHONDRIAL NADH DEHYDROGENASE (EUROFUNG)"/>
    <property type="match status" value="1"/>
</dbReference>
<organism evidence="7 8">
    <name type="scientific">Pseudonocardia alaniniphila</name>
    <dbReference type="NCBI Taxonomy" id="75291"/>
    <lineage>
        <taxon>Bacteria</taxon>
        <taxon>Bacillati</taxon>
        <taxon>Actinomycetota</taxon>
        <taxon>Actinomycetes</taxon>
        <taxon>Pseudonocardiales</taxon>
        <taxon>Pseudonocardiaceae</taxon>
        <taxon>Pseudonocardia</taxon>
    </lineage>
</organism>
<reference evidence="7 8" key="1">
    <citation type="submission" date="2022-03" db="EMBL/GenBank/DDBJ databases">
        <title>Pseudonocardia alaer sp. nov., a novel actinomycete isolated from reed forest soil.</title>
        <authorList>
            <person name="Wang L."/>
        </authorList>
    </citation>
    <scope>NUCLEOTIDE SEQUENCE [LARGE SCALE GENOMIC DNA]</scope>
    <source>
        <strain evidence="7 8">Y-16303</strain>
    </source>
</reference>
<dbReference type="Gene3D" id="3.50.50.100">
    <property type="match status" value="1"/>
</dbReference>
<keyword evidence="4" id="KW-0274">FAD</keyword>
<accession>A0ABS9TR06</accession>
<dbReference type="Pfam" id="PF07992">
    <property type="entry name" value="Pyr_redox_2"/>
    <property type="match status" value="1"/>
</dbReference>
<evidence type="ECO:0000256" key="5">
    <source>
        <dbReference type="ARBA" id="ARBA00023002"/>
    </source>
</evidence>
<dbReference type="PRINTS" id="PR00368">
    <property type="entry name" value="FADPNR"/>
</dbReference>
<dbReference type="RefSeq" id="WP_277398887.1">
    <property type="nucleotide sequence ID" value="NZ_BAAAJF010000029.1"/>
</dbReference>
<evidence type="ECO:0000313" key="7">
    <source>
        <dbReference type="EMBL" id="MCH6170979.1"/>
    </source>
</evidence>
<dbReference type="InterPro" id="IPR051169">
    <property type="entry name" value="NADH-Q_oxidoreductase"/>
</dbReference>
<dbReference type="EMBL" id="JAKXMK010000038">
    <property type="protein sequence ID" value="MCH6170979.1"/>
    <property type="molecule type" value="Genomic_DNA"/>
</dbReference>
<keyword evidence="5" id="KW-0560">Oxidoreductase</keyword>
<dbReference type="PRINTS" id="PR00469">
    <property type="entry name" value="PNDRDTASEII"/>
</dbReference>
<evidence type="ECO:0000256" key="1">
    <source>
        <dbReference type="ARBA" id="ARBA00001974"/>
    </source>
</evidence>
<sequence length="401" mass="42085">MSEVLIIGGGFAGVWSAVAAVGQRRAAGVPESDMRVTLVSAGDDLVIRPRLYEADPERMRLSLDRVLGPIGVERVAATITGIDTQNREVSGVGRDGTSMALPYHRLVLATGSHVVRPSLPGAEHLFDIDTLAGAAAMEAHLRRLPSRPASDGRFTVVVVGAGFTGIEIATELGWRLRAIAGETEPVRVVLVDRNENVGHELGEGPRPQILEALNELGVERRLGVSLQSATPEGARLSDGSEIAAATVIWTAGMVASPLTAQVPAPRDNLGRLAVDDFLQVVGVPGVYAAGDTAAPRVEEGQTVTQSCQYAIPQGHFAGVNAAADLLGTKQAVFAPPAYVTCLDLGPAGAVLTTGWNRKVVATRGDAKNVKQMINAELIYPPIDDAEAILAWALEAPSLPFM</sequence>
<comment type="similarity">
    <text evidence="2">Belongs to the NADH dehydrogenase family.</text>
</comment>
<keyword evidence="8" id="KW-1185">Reference proteome</keyword>
<evidence type="ECO:0000256" key="2">
    <source>
        <dbReference type="ARBA" id="ARBA00005272"/>
    </source>
</evidence>
<dbReference type="Proteomes" id="UP001299970">
    <property type="component" value="Unassembled WGS sequence"/>
</dbReference>
<gene>
    <name evidence="7" type="ORF">MMF94_35205</name>
</gene>